<feature type="transmembrane region" description="Helical" evidence="6">
    <location>
        <begin position="211"/>
        <end position="230"/>
    </location>
</feature>
<dbReference type="PANTHER" id="PTHR32196:SF69">
    <property type="entry name" value="BRANCHED-CHAIN AMINO ACID TRANSPORT SYSTEM, PERMEASE PROTEIN"/>
    <property type="match status" value="1"/>
</dbReference>
<keyword evidence="3 6" id="KW-0812">Transmembrane</keyword>
<evidence type="ECO:0000256" key="1">
    <source>
        <dbReference type="ARBA" id="ARBA00004651"/>
    </source>
</evidence>
<dbReference type="GO" id="GO:0005886">
    <property type="term" value="C:plasma membrane"/>
    <property type="evidence" value="ECO:0007669"/>
    <property type="project" value="UniProtKB-SubCell"/>
</dbReference>
<sequence length="316" mass="32179">MTGILLDTLVTGLPLVITYAGVFVLFRVLRDFDLTVDGSFVTGGAASAVLVGHGMAPSLSLPAAALVGAAAGLVTAVLHLTLKIPVLLAGLVMSLALFSVNLRIMGEPAISLATGQGLLDGFADLGPDARDLWISGVLLVLDVAVLGLAAYFLRTEAGLALRATGLNPVMARAQGVAQGGAVAVTLMLANALAALGGALTVHTQGYLDVNGGTGTLIAGVGALLLGDLVLRPEPSRVVKAMAAVLVGALLYQFVQVMALRLGLAASDLKLVTAATLTLAVAAQILTRRIGGWLPAWAVRRPRGGHRDLGERLARTP</sequence>
<keyword evidence="2" id="KW-1003">Cell membrane</keyword>
<feature type="transmembrane region" description="Helical" evidence="6">
    <location>
        <begin position="242"/>
        <end position="262"/>
    </location>
</feature>
<dbReference type="InterPro" id="IPR001851">
    <property type="entry name" value="ABC_transp_permease"/>
</dbReference>
<evidence type="ECO:0000256" key="3">
    <source>
        <dbReference type="ARBA" id="ARBA00022692"/>
    </source>
</evidence>
<reference evidence="7 8" key="1">
    <citation type="submission" date="2018-11" db="EMBL/GenBank/DDBJ databases">
        <title>Sequencing the genomes of 1000 actinobacteria strains.</title>
        <authorList>
            <person name="Klenk H.-P."/>
        </authorList>
    </citation>
    <scope>NUCLEOTIDE SEQUENCE [LARGE SCALE GENOMIC DNA]</scope>
    <source>
        <strain evidence="7 8">DSM 44254</strain>
    </source>
</reference>
<dbReference type="RefSeq" id="WP_170201261.1">
    <property type="nucleotide sequence ID" value="NZ_RJKE01000001.1"/>
</dbReference>
<feature type="transmembrane region" description="Helical" evidence="6">
    <location>
        <begin position="132"/>
        <end position="154"/>
    </location>
</feature>
<feature type="transmembrane region" description="Helical" evidence="6">
    <location>
        <begin position="36"/>
        <end position="55"/>
    </location>
</feature>
<comment type="subcellular location">
    <subcellularLocation>
        <location evidence="1">Cell membrane</location>
        <topology evidence="1">Multi-pass membrane protein</topology>
    </subcellularLocation>
</comment>
<keyword evidence="5 6" id="KW-0472">Membrane</keyword>
<comment type="caution">
    <text evidence="7">The sequence shown here is derived from an EMBL/GenBank/DDBJ whole genome shotgun (WGS) entry which is preliminary data.</text>
</comment>
<evidence type="ECO:0000256" key="5">
    <source>
        <dbReference type="ARBA" id="ARBA00023136"/>
    </source>
</evidence>
<dbReference type="Proteomes" id="UP000272400">
    <property type="component" value="Unassembled WGS sequence"/>
</dbReference>
<feature type="transmembrane region" description="Helical" evidence="6">
    <location>
        <begin position="86"/>
        <end position="104"/>
    </location>
</feature>
<protein>
    <submittedName>
        <fullName evidence="7">Putative ABC transport system permease protein</fullName>
    </submittedName>
</protein>
<feature type="transmembrane region" description="Helical" evidence="6">
    <location>
        <begin position="12"/>
        <end position="29"/>
    </location>
</feature>
<dbReference type="CDD" id="cd06574">
    <property type="entry name" value="TM_PBP1_branched-chain-AA_like"/>
    <property type="match status" value="1"/>
</dbReference>
<dbReference type="EMBL" id="RJKE01000001">
    <property type="protein sequence ID" value="ROO82954.1"/>
    <property type="molecule type" value="Genomic_DNA"/>
</dbReference>
<keyword evidence="8" id="KW-1185">Reference proteome</keyword>
<evidence type="ECO:0000313" key="8">
    <source>
        <dbReference type="Proteomes" id="UP000272400"/>
    </source>
</evidence>
<dbReference type="PANTHER" id="PTHR32196">
    <property type="entry name" value="ABC TRANSPORTER PERMEASE PROTEIN YPHD-RELATED-RELATED"/>
    <property type="match status" value="1"/>
</dbReference>
<name>A0A3N1CP69_9ACTN</name>
<dbReference type="GO" id="GO:0022857">
    <property type="term" value="F:transmembrane transporter activity"/>
    <property type="evidence" value="ECO:0007669"/>
    <property type="project" value="InterPro"/>
</dbReference>
<keyword evidence="4 6" id="KW-1133">Transmembrane helix</keyword>
<dbReference type="Pfam" id="PF02653">
    <property type="entry name" value="BPD_transp_2"/>
    <property type="match status" value="1"/>
</dbReference>
<accession>A0A3N1CP69</accession>
<feature type="transmembrane region" description="Helical" evidence="6">
    <location>
        <begin position="61"/>
        <end position="79"/>
    </location>
</feature>
<gene>
    <name evidence="7" type="ORF">EDD29_0442</name>
</gene>
<evidence type="ECO:0000256" key="4">
    <source>
        <dbReference type="ARBA" id="ARBA00022989"/>
    </source>
</evidence>
<proteinExistence type="predicted"/>
<evidence type="ECO:0000256" key="6">
    <source>
        <dbReference type="SAM" id="Phobius"/>
    </source>
</evidence>
<evidence type="ECO:0000256" key="2">
    <source>
        <dbReference type="ARBA" id="ARBA00022475"/>
    </source>
</evidence>
<organism evidence="7 8">
    <name type="scientific">Actinocorallia herbida</name>
    <dbReference type="NCBI Taxonomy" id="58109"/>
    <lineage>
        <taxon>Bacteria</taxon>
        <taxon>Bacillati</taxon>
        <taxon>Actinomycetota</taxon>
        <taxon>Actinomycetes</taxon>
        <taxon>Streptosporangiales</taxon>
        <taxon>Thermomonosporaceae</taxon>
        <taxon>Actinocorallia</taxon>
    </lineage>
</organism>
<dbReference type="AlphaFoldDB" id="A0A3N1CP69"/>
<evidence type="ECO:0000313" key="7">
    <source>
        <dbReference type="EMBL" id="ROO82954.1"/>
    </source>
</evidence>
<feature type="transmembrane region" description="Helical" evidence="6">
    <location>
        <begin position="175"/>
        <end position="199"/>
    </location>
</feature>